<evidence type="ECO:0000256" key="6">
    <source>
        <dbReference type="SAM" id="Phobius"/>
    </source>
</evidence>
<dbReference type="PANTHER" id="PTHR21716:SF64">
    <property type="entry name" value="AI-2 TRANSPORT PROTEIN TQSA"/>
    <property type="match status" value="1"/>
</dbReference>
<protein>
    <recommendedName>
        <fullName evidence="9">AI-2E family transporter</fullName>
    </recommendedName>
</protein>
<dbReference type="FunCoup" id="E8R0E4">
    <property type="interactions" value="232"/>
</dbReference>
<dbReference type="GO" id="GO:0016020">
    <property type="term" value="C:membrane"/>
    <property type="evidence" value="ECO:0007669"/>
    <property type="project" value="UniProtKB-SubCell"/>
</dbReference>
<accession>E8R0E4</accession>
<dbReference type="eggNOG" id="COG0628">
    <property type="taxonomic scope" value="Bacteria"/>
</dbReference>
<comment type="similarity">
    <text evidence="2">Belongs to the autoinducer-2 exporter (AI-2E) (TC 2.A.86) family.</text>
</comment>
<evidence type="ECO:0000256" key="3">
    <source>
        <dbReference type="ARBA" id="ARBA00022692"/>
    </source>
</evidence>
<feature type="transmembrane region" description="Helical" evidence="6">
    <location>
        <begin position="92"/>
        <end position="117"/>
    </location>
</feature>
<dbReference type="AlphaFoldDB" id="E8R0E4"/>
<sequence length="376" mass="40886">MASQECPRPASSPIVSTGVAGVSGWSGVTTDQMEGFRHTLMALAAGLIVLVASVYLLREFAGLIQQIVTAVFLTYLLNPIRQWLTDKGLPTWLAITVTLSGLGLTILMLAAVLQVGLADLSTKMPQYLGILNDKLQRWSESERLPGAIREGLAAMLADDRPLLERNLGLVRSALETGFKLVSNAVVVVIYLIFLMAESGGLRRRIDEAMTPERASETRRVLSEINQAVSGYLWVKTFVSAIVGVATTLTAHWYQLDDPLVWGMLAFFLNFVPYLGSLVAIVLPTMLALIKFDTTGPAIQIALILFVVHNVVGYVVEPILTGRRLDLSPSLVIISLGFWAWVWGPVGMVLAVPLMSVIKIIMQHMDATKGAATLMSN</sequence>
<feature type="transmembrane region" description="Helical" evidence="6">
    <location>
        <begin position="300"/>
        <end position="319"/>
    </location>
</feature>
<feature type="transmembrane region" description="Helical" evidence="6">
    <location>
        <begin position="232"/>
        <end position="253"/>
    </location>
</feature>
<evidence type="ECO:0000256" key="2">
    <source>
        <dbReference type="ARBA" id="ARBA00009773"/>
    </source>
</evidence>
<evidence type="ECO:0008006" key="9">
    <source>
        <dbReference type="Google" id="ProtNLM"/>
    </source>
</evidence>
<feature type="transmembrane region" description="Helical" evidence="6">
    <location>
        <begin position="331"/>
        <end position="354"/>
    </location>
</feature>
<dbReference type="GO" id="GO:0055085">
    <property type="term" value="P:transmembrane transport"/>
    <property type="evidence" value="ECO:0007669"/>
    <property type="project" value="TreeGrafter"/>
</dbReference>
<evidence type="ECO:0000313" key="8">
    <source>
        <dbReference type="Proteomes" id="UP000008631"/>
    </source>
</evidence>
<dbReference type="KEGG" id="ipa:Isop_1687"/>
<organism evidence="7 8">
    <name type="scientific">Isosphaera pallida (strain ATCC 43644 / DSM 9630 / IS1B)</name>
    <dbReference type="NCBI Taxonomy" id="575540"/>
    <lineage>
        <taxon>Bacteria</taxon>
        <taxon>Pseudomonadati</taxon>
        <taxon>Planctomycetota</taxon>
        <taxon>Planctomycetia</taxon>
        <taxon>Isosphaerales</taxon>
        <taxon>Isosphaeraceae</taxon>
        <taxon>Isosphaera</taxon>
    </lineage>
</organism>
<evidence type="ECO:0000313" key="7">
    <source>
        <dbReference type="EMBL" id="ADV62271.1"/>
    </source>
</evidence>
<feature type="transmembrane region" description="Helical" evidence="6">
    <location>
        <begin position="40"/>
        <end position="57"/>
    </location>
</feature>
<reference key="1">
    <citation type="submission" date="2010-11" db="EMBL/GenBank/DDBJ databases">
        <title>The complete sequence of chromosome of Isophaera pallida ATCC 43644.</title>
        <authorList>
            <consortium name="US DOE Joint Genome Institute (JGI-PGF)"/>
            <person name="Lucas S."/>
            <person name="Copeland A."/>
            <person name="Lapidus A."/>
            <person name="Bruce D."/>
            <person name="Goodwin L."/>
            <person name="Pitluck S."/>
            <person name="Kyrpides N."/>
            <person name="Mavromatis K."/>
            <person name="Pagani I."/>
            <person name="Ivanova N."/>
            <person name="Saunders E."/>
            <person name="Brettin T."/>
            <person name="Detter J.C."/>
            <person name="Han C."/>
            <person name="Tapia R."/>
            <person name="Land M."/>
            <person name="Hauser L."/>
            <person name="Markowitz V."/>
            <person name="Cheng J.-F."/>
            <person name="Hugenholtz P."/>
            <person name="Woyke T."/>
            <person name="Wu D."/>
            <person name="Eisen J.A."/>
        </authorList>
    </citation>
    <scope>NUCLEOTIDE SEQUENCE</scope>
    <source>
        <strain>ATCC 43644</strain>
    </source>
</reference>
<keyword evidence="3 6" id="KW-0812">Transmembrane</keyword>
<dbReference type="Pfam" id="PF01594">
    <property type="entry name" value="AI-2E_transport"/>
    <property type="match status" value="1"/>
</dbReference>
<feature type="transmembrane region" description="Helical" evidence="6">
    <location>
        <begin position="63"/>
        <end position="80"/>
    </location>
</feature>
<keyword evidence="8" id="KW-1185">Reference proteome</keyword>
<reference evidence="7 8" key="2">
    <citation type="journal article" date="2011" name="Stand. Genomic Sci.">
        <title>Complete genome sequence of Isosphaera pallida type strain (IS1B).</title>
        <authorList>
            <consortium name="US DOE Joint Genome Institute (JGI-PGF)"/>
            <person name="Goker M."/>
            <person name="Cleland D."/>
            <person name="Saunders E."/>
            <person name="Lapidus A."/>
            <person name="Nolan M."/>
            <person name="Lucas S."/>
            <person name="Hammon N."/>
            <person name="Deshpande S."/>
            <person name="Cheng J.F."/>
            <person name="Tapia R."/>
            <person name="Han C."/>
            <person name="Goodwin L."/>
            <person name="Pitluck S."/>
            <person name="Liolios K."/>
            <person name="Pagani I."/>
            <person name="Ivanova N."/>
            <person name="Mavromatis K."/>
            <person name="Pati A."/>
            <person name="Chen A."/>
            <person name="Palaniappan K."/>
            <person name="Land M."/>
            <person name="Hauser L."/>
            <person name="Chang Y.J."/>
            <person name="Jeffries C.D."/>
            <person name="Detter J.C."/>
            <person name="Beck B."/>
            <person name="Woyke T."/>
            <person name="Bristow J."/>
            <person name="Eisen J.A."/>
            <person name="Markowitz V."/>
            <person name="Hugenholtz P."/>
            <person name="Kyrpides N.C."/>
            <person name="Klenk H.P."/>
        </authorList>
    </citation>
    <scope>NUCLEOTIDE SEQUENCE [LARGE SCALE GENOMIC DNA]</scope>
    <source>
        <strain evidence="8">ATCC 43644 / DSM 9630 / IS1B</strain>
    </source>
</reference>
<proteinExistence type="inferred from homology"/>
<evidence type="ECO:0000256" key="4">
    <source>
        <dbReference type="ARBA" id="ARBA00022989"/>
    </source>
</evidence>
<dbReference type="InParanoid" id="E8R0E4"/>
<gene>
    <name evidence="7" type="ordered locus">Isop_1687</name>
</gene>
<evidence type="ECO:0000256" key="1">
    <source>
        <dbReference type="ARBA" id="ARBA00004141"/>
    </source>
</evidence>
<feature type="transmembrane region" description="Helical" evidence="6">
    <location>
        <begin position="259"/>
        <end position="288"/>
    </location>
</feature>
<dbReference type="Proteomes" id="UP000008631">
    <property type="component" value="Chromosome"/>
</dbReference>
<dbReference type="HOGENOM" id="CLU_031275_0_0_0"/>
<comment type="subcellular location">
    <subcellularLocation>
        <location evidence="1">Membrane</location>
        <topology evidence="1">Multi-pass membrane protein</topology>
    </subcellularLocation>
</comment>
<dbReference type="InterPro" id="IPR002549">
    <property type="entry name" value="AI-2E-like"/>
</dbReference>
<evidence type="ECO:0000256" key="5">
    <source>
        <dbReference type="ARBA" id="ARBA00023136"/>
    </source>
</evidence>
<keyword evidence="5 6" id="KW-0472">Membrane</keyword>
<keyword evidence="4 6" id="KW-1133">Transmembrane helix</keyword>
<name>E8R0E4_ISOPI</name>
<dbReference type="PANTHER" id="PTHR21716">
    <property type="entry name" value="TRANSMEMBRANE PROTEIN"/>
    <property type="match status" value="1"/>
</dbReference>
<feature type="transmembrane region" description="Helical" evidence="6">
    <location>
        <begin position="177"/>
        <end position="196"/>
    </location>
</feature>
<dbReference type="EMBL" id="CP002353">
    <property type="protein sequence ID" value="ADV62271.1"/>
    <property type="molecule type" value="Genomic_DNA"/>
</dbReference>